<dbReference type="EMBL" id="JFKC01000020">
    <property type="protein sequence ID" value="OSQ47318.1"/>
    <property type="molecule type" value="Genomic_DNA"/>
</dbReference>
<evidence type="ECO:0000313" key="2">
    <source>
        <dbReference type="EMBL" id="OSQ47318.1"/>
    </source>
</evidence>
<dbReference type="RefSeq" id="WP_085640340.1">
    <property type="nucleotide sequence ID" value="NZ_JFKC01000020.1"/>
</dbReference>
<feature type="transmembrane region" description="Helical" evidence="1">
    <location>
        <begin position="134"/>
        <end position="157"/>
    </location>
</feature>
<sequence>MPFTQDIAATYRGPGKVVRRLAAAGPREDRALAILMGACVILFVARWPALARQAHLEGLELNMLLGGTLMATVFLAPLLFYVLAFVAHLIARAIGGQGPSYNARLALFWSLLASSPLILLNGLVAGYIGPGVQLSIVGLIWFCVFMWFWIASMLAVYRGADG</sequence>
<reference evidence="2 3" key="1">
    <citation type="submission" date="2014-03" db="EMBL/GenBank/DDBJ databases">
        <title>The draft genome sequence of Marivita geojedonensis KCTC 23882.</title>
        <authorList>
            <person name="Lai Q."/>
            <person name="Shao Z."/>
        </authorList>
    </citation>
    <scope>NUCLEOTIDE SEQUENCE [LARGE SCALE GENOMIC DNA]</scope>
    <source>
        <strain evidence="2 3">DPG-138</strain>
    </source>
</reference>
<accession>A0A1X4NI39</accession>
<feature type="transmembrane region" description="Helical" evidence="1">
    <location>
        <begin position="69"/>
        <end position="94"/>
    </location>
</feature>
<dbReference type="Proteomes" id="UP000193926">
    <property type="component" value="Unassembled WGS sequence"/>
</dbReference>
<keyword evidence="1" id="KW-1133">Transmembrane helix</keyword>
<proteinExistence type="predicted"/>
<keyword evidence="1" id="KW-0472">Membrane</keyword>
<evidence type="ECO:0000256" key="1">
    <source>
        <dbReference type="SAM" id="Phobius"/>
    </source>
</evidence>
<evidence type="ECO:0000313" key="3">
    <source>
        <dbReference type="Proteomes" id="UP000193926"/>
    </source>
</evidence>
<feature type="transmembrane region" description="Helical" evidence="1">
    <location>
        <begin position="106"/>
        <end position="128"/>
    </location>
</feature>
<evidence type="ECO:0008006" key="4">
    <source>
        <dbReference type="Google" id="ProtNLM"/>
    </source>
</evidence>
<name>A0A1X4NI39_9RHOB</name>
<gene>
    <name evidence="2" type="ORF">MGEO_16350</name>
</gene>
<dbReference type="STRING" id="1123756.MGEO_16350"/>
<keyword evidence="3" id="KW-1185">Reference proteome</keyword>
<protein>
    <recommendedName>
        <fullName evidence="4">Yip1 domain-containing protein</fullName>
    </recommendedName>
</protein>
<dbReference type="OrthoDB" id="7771437at2"/>
<comment type="caution">
    <text evidence="2">The sequence shown here is derived from an EMBL/GenBank/DDBJ whole genome shotgun (WGS) entry which is preliminary data.</text>
</comment>
<feature type="transmembrane region" description="Helical" evidence="1">
    <location>
        <begin position="31"/>
        <end position="49"/>
    </location>
</feature>
<dbReference type="AlphaFoldDB" id="A0A1X4NI39"/>
<keyword evidence="1" id="KW-0812">Transmembrane</keyword>
<organism evidence="2 3">
    <name type="scientific">Marivita geojedonensis</name>
    <dbReference type="NCBI Taxonomy" id="1123756"/>
    <lineage>
        <taxon>Bacteria</taxon>
        <taxon>Pseudomonadati</taxon>
        <taxon>Pseudomonadota</taxon>
        <taxon>Alphaproteobacteria</taxon>
        <taxon>Rhodobacterales</taxon>
        <taxon>Roseobacteraceae</taxon>
        <taxon>Marivita</taxon>
    </lineage>
</organism>